<evidence type="ECO:0000313" key="2">
    <source>
        <dbReference type="Proteomes" id="UP000752696"/>
    </source>
</evidence>
<sequence length="122" mass="13861">MRMLLPSLPPNGTSEMQQNRFKSTSISYKNISANGNLQFSRPKCKLSLLPRKTKPTDQIVSAILKKWQNQEKIIQITPSGHRIWAAVAKTYISKIQKIQNKFLRITSNHAICELNAIANIQT</sequence>
<feature type="non-terminal residue" evidence="1">
    <location>
        <position position="122"/>
    </location>
</feature>
<organism evidence="1 2">
    <name type="scientific">Heterotrigona itama</name>
    <dbReference type="NCBI Taxonomy" id="395501"/>
    <lineage>
        <taxon>Eukaryota</taxon>
        <taxon>Metazoa</taxon>
        <taxon>Ecdysozoa</taxon>
        <taxon>Arthropoda</taxon>
        <taxon>Hexapoda</taxon>
        <taxon>Insecta</taxon>
        <taxon>Pterygota</taxon>
        <taxon>Neoptera</taxon>
        <taxon>Endopterygota</taxon>
        <taxon>Hymenoptera</taxon>
        <taxon>Apocrita</taxon>
        <taxon>Aculeata</taxon>
        <taxon>Apoidea</taxon>
        <taxon>Anthophila</taxon>
        <taxon>Apidae</taxon>
        <taxon>Heterotrigona</taxon>
    </lineage>
</organism>
<keyword evidence="2" id="KW-1185">Reference proteome</keyword>
<dbReference type="EMBL" id="CAJDYZ010013052">
    <property type="protein sequence ID" value="CAD1480905.1"/>
    <property type="molecule type" value="Genomic_DNA"/>
</dbReference>
<reference evidence="1" key="1">
    <citation type="submission" date="2020-07" db="EMBL/GenBank/DDBJ databases">
        <authorList>
            <person name="Nazaruddin N."/>
        </authorList>
    </citation>
    <scope>NUCLEOTIDE SEQUENCE</scope>
</reference>
<comment type="caution">
    <text evidence="1">The sequence shown here is derived from an EMBL/GenBank/DDBJ whole genome shotgun (WGS) entry which is preliminary data.</text>
</comment>
<accession>A0A6V7HJ98</accession>
<dbReference type="Proteomes" id="UP000752696">
    <property type="component" value="Unassembled WGS sequence"/>
</dbReference>
<protein>
    <submittedName>
        <fullName evidence="1">Uncharacterized protein</fullName>
    </submittedName>
</protein>
<dbReference type="AlphaFoldDB" id="A0A6V7HJ98"/>
<gene>
    <name evidence="1" type="ORF">MHI_LOCUS970189</name>
</gene>
<proteinExistence type="predicted"/>
<dbReference type="OrthoDB" id="10512918at2759"/>
<name>A0A6V7HJ98_9HYME</name>
<evidence type="ECO:0000313" key="1">
    <source>
        <dbReference type="EMBL" id="CAD1480905.1"/>
    </source>
</evidence>